<organism evidence="1">
    <name type="scientific">mine drainage metagenome</name>
    <dbReference type="NCBI Taxonomy" id="410659"/>
    <lineage>
        <taxon>unclassified sequences</taxon>
        <taxon>metagenomes</taxon>
        <taxon>ecological metagenomes</taxon>
    </lineage>
</organism>
<gene>
    <name evidence="1" type="ORF">B2A_13405</name>
</gene>
<feature type="non-terminal residue" evidence="1">
    <location>
        <position position="104"/>
    </location>
</feature>
<dbReference type="AlphaFoldDB" id="T0ZWE0"/>
<accession>T0ZWE0</accession>
<name>T0ZWE0_9ZZZZ</name>
<comment type="caution">
    <text evidence="1">The sequence shown here is derived from an EMBL/GenBank/DDBJ whole genome shotgun (WGS) entry which is preliminary data.</text>
</comment>
<dbReference type="EMBL" id="AUZZ01009703">
    <property type="protein sequence ID" value="EQD32974.1"/>
    <property type="molecule type" value="Genomic_DNA"/>
</dbReference>
<reference evidence="1" key="2">
    <citation type="journal article" date="2014" name="ISME J.">
        <title>Microbial stratification in low pH oxic and suboxic macroscopic growths along an acid mine drainage.</title>
        <authorList>
            <person name="Mendez-Garcia C."/>
            <person name="Mesa V."/>
            <person name="Sprenger R.R."/>
            <person name="Richter M."/>
            <person name="Diez M.S."/>
            <person name="Solano J."/>
            <person name="Bargiela R."/>
            <person name="Golyshina O.V."/>
            <person name="Manteca A."/>
            <person name="Ramos J.L."/>
            <person name="Gallego J.R."/>
            <person name="Llorente I."/>
            <person name="Martins Dos Santos V.A."/>
            <person name="Jensen O.N."/>
            <person name="Pelaez A.I."/>
            <person name="Sanchez J."/>
            <person name="Ferrer M."/>
        </authorList>
    </citation>
    <scope>NUCLEOTIDE SEQUENCE</scope>
</reference>
<keyword evidence="1" id="KW-0808">Transferase</keyword>
<dbReference type="GO" id="GO:0008168">
    <property type="term" value="F:methyltransferase activity"/>
    <property type="evidence" value="ECO:0007669"/>
    <property type="project" value="UniProtKB-KW"/>
</dbReference>
<keyword evidence="1" id="KW-0489">Methyltransferase</keyword>
<proteinExistence type="predicted"/>
<protein>
    <submittedName>
        <fullName evidence="1">RNA methylase</fullName>
    </submittedName>
</protein>
<dbReference type="GO" id="GO:0032259">
    <property type="term" value="P:methylation"/>
    <property type="evidence" value="ECO:0007669"/>
    <property type="project" value="UniProtKB-KW"/>
</dbReference>
<evidence type="ECO:0000313" key="1">
    <source>
        <dbReference type="EMBL" id="EQD32974.1"/>
    </source>
</evidence>
<reference evidence="1" key="1">
    <citation type="submission" date="2013-08" db="EMBL/GenBank/DDBJ databases">
        <authorList>
            <person name="Mendez C."/>
            <person name="Richter M."/>
            <person name="Ferrer M."/>
            <person name="Sanchez J."/>
        </authorList>
    </citation>
    <scope>NUCLEOTIDE SEQUENCE</scope>
</reference>
<sequence>MAEVYGACHAVLRPGGLLVTVTKNMRRAGRCVDLAALTVSLARSAGFAYLGHVVALHAAVRNGQLVARPSFWQLTQTRKARARGEPAHLSVHEDVLVLQAREVG</sequence>